<dbReference type="EC" id="2.3.2.27" evidence="6"/>
<comment type="function">
    <text evidence="21">E3 ubiquitin-protein ligase which binds polysumoylated chains covalently attached to proteins and mediates 'Lys-6'-, 'Lys-11'-, 'Lys-48'- and 'Lys-63'-linked polyubiquitination of those substrates and their subsequent targeting to the proteasome for degradation. Regulates the degradation of several proteins including PML and the transcriptional activator PEA3. Involved in chromosome alignment and spindle assembly, it regulates the kinetochore CENPH-CENPI-CENPK complex by targeting polysumoylated CENPI to proteasomal degradation. Regulates the cellular responses to hypoxia and heat shock through degradation of respectively EPAS1 and PARP1. Alternatively, it may also bind DNA/nucleosomes and have a more direct role in the regulation of transcription for instance enhancing basal transcription and steroid receptor-mediated transcriptional activation. Catalyzes ubiquitination of sumoylated PARP1 in response to PARP1 trapping to chromatin, leading to PARP1 removal from chromatin by VCP/p97.</text>
</comment>
<gene>
    <name evidence="29" type="ORF">JEQ12_017674</name>
</gene>
<evidence type="ECO:0000256" key="24">
    <source>
        <dbReference type="ARBA" id="ARBA00078875"/>
    </source>
</evidence>
<keyword evidence="16 26" id="KW-0175">Coiled coil</keyword>
<feature type="compositionally biased region" description="Acidic residues" evidence="27">
    <location>
        <begin position="1143"/>
        <end position="1153"/>
    </location>
</feature>
<evidence type="ECO:0000256" key="6">
    <source>
        <dbReference type="ARBA" id="ARBA00012483"/>
    </source>
</evidence>
<evidence type="ECO:0000256" key="4">
    <source>
        <dbReference type="ARBA" id="ARBA00004906"/>
    </source>
</evidence>
<feature type="compositionally biased region" description="Basic and acidic residues" evidence="27">
    <location>
        <begin position="1778"/>
        <end position="1795"/>
    </location>
</feature>
<keyword evidence="13" id="KW-0862">Zinc</keyword>
<dbReference type="Pfam" id="PF15914">
    <property type="entry name" value="FAM193_C"/>
    <property type="match status" value="1"/>
</dbReference>
<dbReference type="PANTHER" id="PTHR15109">
    <property type="entry name" value="AGAP004327-PA"/>
    <property type="match status" value="1"/>
</dbReference>
<comment type="subunit">
    <text evidence="22">Homodimer (via RING-type zinc finger domain). Interacts with GSC2. Interacts with AR/the androgen receptor and TBP. Interacts with TCF20. Interacts with PATZ1. Interacts with TRPS1; negatively regulates TRPS1 transcriptional repressor activity. Interacts with PML (isoform PML-1, isoform PML-2, isoform PML-3, isoform PML-4, isoform PML-5 and isoform PML-6). Interacts with PRDM1/Blimp-1.</text>
</comment>
<evidence type="ECO:0000256" key="27">
    <source>
        <dbReference type="SAM" id="MobiDB-lite"/>
    </source>
</evidence>
<keyword evidence="20" id="KW-0539">Nucleus</keyword>
<evidence type="ECO:0000256" key="25">
    <source>
        <dbReference type="PROSITE-ProRule" id="PRU00175"/>
    </source>
</evidence>
<feature type="region of interest" description="Disordered" evidence="27">
    <location>
        <begin position="1535"/>
        <end position="1570"/>
    </location>
</feature>
<feature type="coiled-coil region" evidence="26">
    <location>
        <begin position="12"/>
        <end position="93"/>
    </location>
</feature>
<evidence type="ECO:0000256" key="13">
    <source>
        <dbReference type="ARBA" id="ARBA00022833"/>
    </source>
</evidence>
<dbReference type="InterPro" id="IPR017907">
    <property type="entry name" value="Znf_RING_CS"/>
</dbReference>
<comment type="similarity">
    <text evidence="5">Belongs to the FAM193 family.</text>
</comment>
<dbReference type="Gene3D" id="3.30.40.10">
    <property type="entry name" value="Zinc/RING finger domain, C3HC4 (zinc finger)"/>
    <property type="match status" value="1"/>
</dbReference>
<comment type="subcellular location">
    <subcellularLocation>
        <location evidence="3">Cytoplasm</location>
    </subcellularLocation>
    <subcellularLocation>
        <location evidence="2">Nucleus</location>
        <location evidence="2">PML body</location>
    </subcellularLocation>
</comment>
<evidence type="ECO:0000256" key="10">
    <source>
        <dbReference type="ARBA" id="ARBA00022723"/>
    </source>
</evidence>
<dbReference type="PROSITE" id="PS00518">
    <property type="entry name" value="ZF_RING_1"/>
    <property type="match status" value="1"/>
</dbReference>
<dbReference type="SUPFAM" id="SSF57850">
    <property type="entry name" value="RING/U-box"/>
    <property type="match status" value="1"/>
</dbReference>
<sequence length="2004" mass="221061">MAAGCVQTAELMQRCTERRLQEEKSMKELVEQVMETQKNVRVAQTELRKGRRRIAQEVTEENRELLQRSAEAAKEERRQRRALVSQLRALEFQPTRRGKLVDLTQTPGHGLEGEMSVVELRERLALLKETRRRQEEERRDQIIQGKRAKSQELRDTVEQVALCRAAMGRSAALRTLCHPEESAIVSKYLMRSVGAKEHHEYVLGLMPALVVRTTLEKLRSRGVKGSVQQCLLRKTQSFSKEGRYQDSFKESGGEPQLVKMLYFEAGDEIVDLTCESLEPVVVDLTHNDSVVFVEERRRPRRNGRRLRQDHADSCVVSSDEEELARDKDVYVTTHSPRSAREEAAAGFRPSGTVSCPICMDGYSEIVQNGRLIVSTECGHVFCSQCLRDSLKSANTCPTCRKKMSHKRRNRCREEPRTAARDSCLPQLEKVHVQQQRRSAANMKFKTLQKHISWNYFKKHLEPLEPLVALKNGDLSGHNEDHGLLGDGGYEGASVMQAISLRWEMPREGWSRGRSAFPACIYVFTTDPSCSCLQLPVEMARCHSGRSAELVLEPCPAPRRSPGDAACVHGRAQGLSSDSETPFNFGMNHRTPPYPAGDYCLLCRSERKDSPFLESGVKTASKLALSVAPKGSSALHLPLWVCPDCRRTVEKGERHGGPEQPAGQDFLLHTPLSSQTEAGSGGRLALGAQPMPVATPADPACACEACNERRELSAEAEREPQQLQNYWSEVRYAVRCIYRQAGTPLADDQDQPLAPDRAGVKELVDRLCERDPYQLYQRLEQQAREYVLEMKVRLLRQLSAASRVKPPSGLQGPPQAHQFISLLLEEYGALCQAARTISSFLGTLEREHLKKFQVTWELHNKHLFEDLVFSEPLLQSSLPALVSQIRLGTTTHDGCCEDTYSALLQRFQRSEEELRAVAAEWLQCQKRIDAYVDEQMTVKTKQRVLTEDWELFKQRRLIEEQFTKKKAVAGENSFTDTMRHALSSRLSVPDCPNCNYRRRCACDDCSLSHILTCGIMDPPVTGDIHIHQLPLPVDAAPDCLSEMRPPGVSSASSGSASSSPITVQQHPRLILADNGSAPTFCSDDEDVAPLSAKFADIYPLSNYEDAEVVASMNGVHGELNGGGENLALKDESPQVSSTSSSSSEADDEEADGESSGEPPGAPKEDTALGSGSPRKEESKVDSPPPSYPAQQAEQAPNACECHVCKQEASGLTPSAMAAGALPPGHQFLSPEKPAHPALHLYPHIHGHAPVHAVPHLPRPLIHPTLYTAPPFTHSKALPPAPVQNHTNKHQVFSASLQDHIYPSCFGSTPEWTSSKFISLWGSEVMNDKNWNPGTYLPDTISGSDLLGPTLSEARPEALPPPSSSETAVVSDSKEKKTAAKKKCLYNFQDAFMEANKVVMATSSATSSVSCTATTVQSSSSQFRVSSKRPPSLGDVFHGINKEDHRHGVPAAPRSSPTGLAPLPALAPAALSAASTPHLANIAAVSFPKTAASPGFVESLKSFCPAPVGPPPPPTDGSVSAPPSVCSDPDCEGHRCENGVYDPQQDDGDESADEDSCSEHSSSTSTSTNQKEGKYCDCCYCEFFGHGGPPAAPTSRNYAEMREKLRLRLTKRKEEQPKKADQLSERESVVDHRRVEDLLQFINSSETKPVSSTRAAKRARHKQRKLEEKARLEAEARARGHLHLREERRRAEDERLTEELRRLQELQTLRAVKKKKKDRLAKDCPKLDMLASSFQAAAESAPGAETIHNGSLEPTEDPETSSPCPSRHADHAGPGPGADPSRHADTTEPVDAREAKRLLPKGIGGEQPEPLSFLLDMVHHHKGGAGPQKPRPGSKAAGEPVRKPVEPPRAPEGPARPRPQAEPKARVLELPPLAGHRREETKVNSNNNNRKHLNHVREEKPGPGPAEPSTPSEPLQSGGKPVPAESPQPKGRGRKSKKKKGERASSSIDDVFLPKDIDLDSVDMDETEREVEYFKRFCLDSARQTRQRLSINWSNFSLKKATFAAH</sequence>
<evidence type="ECO:0000256" key="17">
    <source>
        <dbReference type="ARBA" id="ARBA00023125"/>
    </source>
</evidence>
<keyword evidence="14" id="KW-0832">Ubl conjugation</keyword>
<dbReference type="InterPro" id="IPR013083">
    <property type="entry name" value="Znf_RING/FYVE/PHD"/>
</dbReference>
<feature type="compositionally biased region" description="Basic and acidic residues" evidence="27">
    <location>
        <begin position="1663"/>
        <end position="1702"/>
    </location>
</feature>
<dbReference type="PROSITE" id="PS50089">
    <property type="entry name" value="ZF_RING_2"/>
    <property type="match status" value="1"/>
</dbReference>
<proteinExistence type="inferred from homology"/>
<keyword evidence="12" id="KW-0833">Ubl conjugation pathway</keyword>
<keyword evidence="15" id="KW-0805">Transcription regulation</keyword>
<evidence type="ECO:0000256" key="18">
    <source>
        <dbReference type="ARBA" id="ARBA00023159"/>
    </source>
</evidence>
<keyword evidence="7" id="KW-0963">Cytoplasm</keyword>
<dbReference type="GO" id="GO:0045944">
    <property type="term" value="P:positive regulation of transcription by RNA polymerase II"/>
    <property type="evidence" value="ECO:0007669"/>
    <property type="project" value="UniProtKB-ARBA"/>
</dbReference>
<comment type="pathway">
    <text evidence="4">Protein modification; protein ubiquitination.</text>
</comment>
<dbReference type="GO" id="GO:0061630">
    <property type="term" value="F:ubiquitin protein ligase activity"/>
    <property type="evidence" value="ECO:0007669"/>
    <property type="project" value="UniProtKB-EC"/>
</dbReference>
<feature type="compositionally biased region" description="Pro residues" evidence="27">
    <location>
        <begin position="1845"/>
        <end position="1855"/>
    </location>
</feature>
<feature type="region of interest" description="Disordered" evidence="27">
    <location>
        <begin position="1420"/>
        <end position="1455"/>
    </location>
</feature>
<feature type="region of interest" description="Disordered" evidence="27">
    <location>
        <begin position="1040"/>
        <end position="1061"/>
    </location>
</feature>
<evidence type="ECO:0000313" key="30">
    <source>
        <dbReference type="Proteomes" id="UP000664991"/>
    </source>
</evidence>
<evidence type="ECO:0000256" key="15">
    <source>
        <dbReference type="ARBA" id="ARBA00023015"/>
    </source>
</evidence>
<keyword evidence="11 25" id="KW-0863">Zinc-finger</keyword>
<evidence type="ECO:0000256" key="22">
    <source>
        <dbReference type="ARBA" id="ARBA00065359"/>
    </source>
</evidence>
<evidence type="ECO:0000256" key="26">
    <source>
        <dbReference type="SAM" id="Coils"/>
    </source>
</evidence>
<evidence type="ECO:0000256" key="5">
    <source>
        <dbReference type="ARBA" id="ARBA00009689"/>
    </source>
</evidence>
<dbReference type="CDD" id="cd16533">
    <property type="entry name" value="RING-HC_RNF4"/>
    <property type="match status" value="1"/>
</dbReference>
<feature type="region of interest" description="Disordered" evidence="27">
    <location>
        <begin position="1644"/>
        <end position="1948"/>
    </location>
</feature>
<evidence type="ECO:0000256" key="1">
    <source>
        <dbReference type="ARBA" id="ARBA00000900"/>
    </source>
</evidence>
<dbReference type="InterPro" id="IPR031802">
    <property type="entry name" value="FAM193_C"/>
</dbReference>
<dbReference type="GO" id="GO:0005737">
    <property type="term" value="C:cytoplasm"/>
    <property type="evidence" value="ECO:0007669"/>
    <property type="project" value="UniProtKB-SubCell"/>
</dbReference>
<keyword evidence="10" id="KW-0479">Metal-binding</keyword>
<evidence type="ECO:0000256" key="8">
    <source>
        <dbReference type="ARBA" id="ARBA00022553"/>
    </source>
</evidence>
<evidence type="ECO:0000259" key="28">
    <source>
        <dbReference type="PROSITE" id="PS50089"/>
    </source>
</evidence>
<dbReference type="PANTHER" id="PTHR15109:SF2">
    <property type="entry name" value="PROTEIN FAM193A"/>
    <property type="match status" value="1"/>
</dbReference>
<dbReference type="EMBL" id="JAEMGP010000006">
    <property type="protein sequence ID" value="KAG5207910.1"/>
    <property type="molecule type" value="Genomic_DNA"/>
</dbReference>
<reference evidence="29 30" key="1">
    <citation type="submission" date="2020-12" db="EMBL/GenBank/DDBJ databases">
        <title>De novo assembly of Tibetan sheep genome.</title>
        <authorList>
            <person name="Li X."/>
        </authorList>
    </citation>
    <scope>NUCLEOTIDE SEQUENCE [LARGE SCALE GENOMIC DNA]</scope>
    <source>
        <tissue evidence="29">Heart</tissue>
    </source>
</reference>
<dbReference type="SMART" id="SM00184">
    <property type="entry name" value="RING"/>
    <property type="match status" value="1"/>
</dbReference>
<evidence type="ECO:0000256" key="23">
    <source>
        <dbReference type="ARBA" id="ARBA00074501"/>
    </source>
</evidence>
<name>A0A836ADW9_SHEEP</name>
<dbReference type="InterPro" id="IPR029717">
    <property type="entry name" value="FAM193"/>
</dbReference>
<evidence type="ECO:0000256" key="16">
    <source>
        <dbReference type="ARBA" id="ARBA00023054"/>
    </source>
</evidence>
<evidence type="ECO:0000256" key="9">
    <source>
        <dbReference type="ARBA" id="ARBA00022679"/>
    </source>
</evidence>
<evidence type="ECO:0000256" key="3">
    <source>
        <dbReference type="ARBA" id="ARBA00004496"/>
    </source>
</evidence>
<evidence type="ECO:0000256" key="19">
    <source>
        <dbReference type="ARBA" id="ARBA00023163"/>
    </source>
</evidence>
<feature type="domain" description="RING-type" evidence="28">
    <location>
        <begin position="355"/>
        <end position="400"/>
    </location>
</feature>
<comment type="catalytic activity">
    <reaction evidence="1">
        <text>S-ubiquitinyl-[E2 ubiquitin-conjugating enzyme]-L-cysteine + [acceptor protein]-L-lysine = [E2 ubiquitin-conjugating enzyme]-L-cysteine + N(6)-ubiquitinyl-[acceptor protein]-L-lysine.</text>
        <dbReference type="EC" id="2.3.2.27"/>
    </reaction>
</comment>
<keyword evidence="17" id="KW-0238">DNA-binding</keyword>
<organism evidence="29 30">
    <name type="scientific">Ovis aries</name>
    <name type="common">Sheep</name>
    <dbReference type="NCBI Taxonomy" id="9940"/>
    <lineage>
        <taxon>Eukaryota</taxon>
        <taxon>Metazoa</taxon>
        <taxon>Chordata</taxon>
        <taxon>Craniata</taxon>
        <taxon>Vertebrata</taxon>
        <taxon>Euteleostomi</taxon>
        <taxon>Mammalia</taxon>
        <taxon>Eutheria</taxon>
        <taxon>Laurasiatheria</taxon>
        <taxon>Artiodactyla</taxon>
        <taxon>Ruminantia</taxon>
        <taxon>Pecora</taxon>
        <taxon>Bovidae</taxon>
        <taxon>Caprinae</taxon>
        <taxon>Ovis</taxon>
    </lineage>
</organism>
<dbReference type="GO" id="GO:0016605">
    <property type="term" value="C:PML body"/>
    <property type="evidence" value="ECO:0007669"/>
    <property type="project" value="UniProtKB-SubCell"/>
</dbReference>
<accession>A0A836ADW9</accession>
<evidence type="ECO:0000256" key="7">
    <source>
        <dbReference type="ARBA" id="ARBA00022490"/>
    </source>
</evidence>
<feature type="compositionally biased region" description="Low complexity" evidence="27">
    <location>
        <begin position="1557"/>
        <end position="1566"/>
    </location>
</feature>
<keyword evidence="19" id="KW-0804">Transcription</keyword>
<evidence type="ECO:0000256" key="2">
    <source>
        <dbReference type="ARBA" id="ARBA00004322"/>
    </source>
</evidence>
<dbReference type="Pfam" id="PF13923">
    <property type="entry name" value="zf-C3HC4_2"/>
    <property type="match status" value="1"/>
</dbReference>
<dbReference type="FunFam" id="3.30.40.10:FF:000173">
    <property type="entry name" value="E3 ubiquitin-protein ligase RNF4"/>
    <property type="match status" value="1"/>
</dbReference>
<evidence type="ECO:0000256" key="20">
    <source>
        <dbReference type="ARBA" id="ARBA00023242"/>
    </source>
</evidence>
<evidence type="ECO:0000256" key="14">
    <source>
        <dbReference type="ARBA" id="ARBA00022843"/>
    </source>
</evidence>
<keyword evidence="18" id="KW-0010">Activator</keyword>
<evidence type="ECO:0000256" key="12">
    <source>
        <dbReference type="ARBA" id="ARBA00022786"/>
    </source>
</evidence>
<dbReference type="Proteomes" id="UP000664991">
    <property type="component" value="Unassembled WGS sequence"/>
</dbReference>
<keyword evidence="8" id="KW-0597">Phosphoprotein</keyword>
<feature type="compositionally biased region" description="Acidic residues" evidence="27">
    <location>
        <begin position="1542"/>
        <end position="1554"/>
    </location>
</feature>
<feature type="region of interest" description="Disordered" evidence="27">
    <location>
        <begin position="1120"/>
        <end position="1192"/>
    </location>
</feature>
<keyword evidence="9" id="KW-0808">Transferase</keyword>
<feature type="region of interest" description="Disordered" evidence="27">
    <location>
        <begin position="1608"/>
        <end position="1627"/>
    </location>
</feature>
<protein>
    <recommendedName>
        <fullName evidence="23">E3 ubiquitin-protein ligase RNF4</fullName>
        <ecNumber evidence="6">2.3.2.27</ecNumber>
    </recommendedName>
    <alternativeName>
        <fullName evidence="24">RING finger protein 4</fullName>
    </alternativeName>
</protein>
<feature type="compositionally biased region" description="Basic residues" evidence="27">
    <location>
        <begin position="1653"/>
        <end position="1662"/>
    </location>
</feature>
<dbReference type="InterPro" id="IPR001841">
    <property type="entry name" value="Znf_RING"/>
</dbReference>
<dbReference type="InterPro" id="IPR043295">
    <property type="entry name" value="RING-HC_RNF4"/>
</dbReference>
<evidence type="ECO:0000256" key="21">
    <source>
        <dbReference type="ARBA" id="ARBA00059625"/>
    </source>
</evidence>
<evidence type="ECO:0000256" key="11">
    <source>
        <dbReference type="ARBA" id="ARBA00022771"/>
    </source>
</evidence>
<feature type="region of interest" description="Disordered" evidence="27">
    <location>
        <begin position="1345"/>
        <end position="1372"/>
    </location>
</feature>
<comment type="caution">
    <text evidence="29">The sequence shown here is derived from an EMBL/GenBank/DDBJ whole genome shotgun (WGS) entry which is preliminary data.</text>
</comment>
<dbReference type="GO" id="GO:0003677">
    <property type="term" value="F:DNA binding"/>
    <property type="evidence" value="ECO:0007669"/>
    <property type="project" value="UniProtKB-KW"/>
</dbReference>
<evidence type="ECO:0000313" key="29">
    <source>
        <dbReference type="EMBL" id="KAG5207910.1"/>
    </source>
</evidence>
<feature type="compositionally biased region" description="Low complexity" evidence="27">
    <location>
        <begin position="1048"/>
        <end position="1058"/>
    </location>
</feature>
<dbReference type="GO" id="GO:0008270">
    <property type="term" value="F:zinc ion binding"/>
    <property type="evidence" value="ECO:0007669"/>
    <property type="project" value="UniProtKB-KW"/>
</dbReference>
<feature type="region of interest" description="Disordered" evidence="27">
    <location>
        <begin position="1505"/>
        <end position="1524"/>
    </location>
</feature>
<feature type="compositionally biased region" description="Basic residues" evidence="27">
    <location>
        <begin position="1929"/>
        <end position="1939"/>
    </location>
</feature>